<dbReference type="Pfam" id="PF00861">
    <property type="entry name" value="Ribosomal_L18p"/>
    <property type="match status" value="1"/>
</dbReference>
<gene>
    <name evidence="4" type="ORF">MERR_LOCUS40525</name>
</gene>
<dbReference type="CDD" id="cd00432">
    <property type="entry name" value="Ribosomal_L18_L5e"/>
    <property type="match status" value="1"/>
</dbReference>
<accession>A0A6D2K8R4</accession>
<dbReference type="PANTHER" id="PTHR12899:SF5">
    <property type="entry name" value="RIBOSOMAL L18P_L5E FAMILY PROTEIN"/>
    <property type="match status" value="1"/>
</dbReference>
<dbReference type="GO" id="GO:0003735">
    <property type="term" value="F:structural constituent of ribosome"/>
    <property type="evidence" value="ECO:0007669"/>
    <property type="project" value="InterPro"/>
</dbReference>
<comment type="similarity">
    <text evidence="1">Belongs to the universal ribosomal protein uL18 family.</text>
</comment>
<dbReference type="InterPro" id="IPR057268">
    <property type="entry name" value="Ribosomal_L18"/>
</dbReference>
<proteinExistence type="inferred from homology"/>
<dbReference type="GO" id="GO:1990904">
    <property type="term" value="C:ribonucleoprotein complex"/>
    <property type="evidence" value="ECO:0007669"/>
    <property type="project" value="UniProtKB-KW"/>
</dbReference>
<reference evidence="4" key="1">
    <citation type="submission" date="2020-01" db="EMBL/GenBank/DDBJ databases">
        <authorList>
            <person name="Mishra B."/>
        </authorList>
    </citation>
    <scope>NUCLEOTIDE SEQUENCE [LARGE SCALE GENOMIC DNA]</scope>
</reference>
<keyword evidence="2" id="KW-0689">Ribosomal protein</keyword>
<dbReference type="EMBL" id="CACVBM020001529">
    <property type="protein sequence ID" value="CAA7053289.1"/>
    <property type="molecule type" value="Genomic_DNA"/>
</dbReference>
<dbReference type="GO" id="GO:0005840">
    <property type="term" value="C:ribosome"/>
    <property type="evidence" value="ECO:0007669"/>
    <property type="project" value="UniProtKB-KW"/>
</dbReference>
<dbReference type="PANTHER" id="PTHR12899">
    <property type="entry name" value="39S RIBOSOMAL PROTEIN L18, MITOCHONDRIAL"/>
    <property type="match status" value="1"/>
</dbReference>
<evidence type="ECO:0000313" key="5">
    <source>
        <dbReference type="Proteomes" id="UP000467841"/>
    </source>
</evidence>
<evidence type="ECO:0000256" key="3">
    <source>
        <dbReference type="ARBA" id="ARBA00023274"/>
    </source>
</evidence>
<keyword evidence="5" id="KW-1185">Reference proteome</keyword>
<evidence type="ECO:0000313" key="4">
    <source>
        <dbReference type="EMBL" id="CAA7053289.1"/>
    </source>
</evidence>
<dbReference type="Proteomes" id="UP000467841">
    <property type="component" value="Unassembled WGS sequence"/>
</dbReference>
<evidence type="ECO:0000256" key="2">
    <source>
        <dbReference type="ARBA" id="ARBA00022980"/>
    </source>
</evidence>
<dbReference type="FunFam" id="3.30.420.100:FF:000004">
    <property type="entry name" value="50S ribosomal protein L18"/>
    <property type="match status" value="1"/>
</dbReference>
<dbReference type="OrthoDB" id="1932324at2759"/>
<name>A0A6D2K8R4_9BRAS</name>
<sequence>MYLTRCKPTKNLICLGFFEILASCDFFFSDSAKSNPSCRGHRFSGRRLLFPVSRLLLSFLRGHSRFSDIMLKQVVGKYSAAKALIYGSNREKLRPFLFQTSCGFHNGRTVLAPRSFFGVEDYMDDDTSRPYTYQKEKKSKNPDKHVSFKQRTVAYMEPFTLDVFISKRFVSASLTHRVTCKQVAVAGTNSKDVKAVLRSRCDIPACMSIGRILSERAKEADVYTASYTPRDQDKFEGKIRAVVQSLIDNGIDVKIYLD</sequence>
<protein>
    <recommendedName>
        <fullName evidence="6">L18 ribosomal protein Heart Stopper</fullName>
    </recommendedName>
</protein>
<dbReference type="InterPro" id="IPR005484">
    <property type="entry name" value="Ribosomal_uL18_bac/plant/anim"/>
</dbReference>
<organism evidence="4 5">
    <name type="scientific">Microthlaspi erraticum</name>
    <dbReference type="NCBI Taxonomy" id="1685480"/>
    <lineage>
        <taxon>Eukaryota</taxon>
        <taxon>Viridiplantae</taxon>
        <taxon>Streptophyta</taxon>
        <taxon>Embryophyta</taxon>
        <taxon>Tracheophyta</taxon>
        <taxon>Spermatophyta</taxon>
        <taxon>Magnoliopsida</taxon>
        <taxon>eudicotyledons</taxon>
        <taxon>Gunneridae</taxon>
        <taxon>Pentapetalae</taxon>
        <taxon>rosids</taxon>
        <taxon>malvids</taxon>
        <taxon>Brassicales</taxon>
        <taxon>Brassicaceae</taxon>
        <taxon>Coluteocarpeae</taxon>
        <taxon>Microthlaspi</taxon>
    </lineage>
</organism>
<dbReference type="Gene3D" id="3.30.420.100">
    <property type="match status" value="1"/>
</dbReference>
<dbReference type="GO" id="GO:0008097">
    <property type="term" value="F:5S rRNA binding"/>
    <property type="evidence" value="ECO:0007669"/>
    <property type="project" value="TreeGrafter"/>
</dbReference>
<evidence type="ECO:0000256" key="1">
    <source>
        <dbReference type="ARBA" id="ARBA00007116"/>
    </source>
</evidence>
<evidence type="ECO:0008006" key="6">
    <source>
        <dbReference type="Google" id="ProtNLM"/>
    </source>
</evidence>
<keyword evidence="3" id="KW-0687">Ribonucleoprotein</keyword>
<comment type="caution">
    <text evidence="4">The sequence shown here is derived from an EMBL/GenBank/DDBJ whole genome shotgun (WGS) entry which is preliminary data.</text>
</comment>
<dbReference type="GO" id="GO:0006412">
    <property type="term" value="P:translation"/>
    <property type="evidence" value="ECO:0007669"/>
    <property type="project" value="InterPro"/>
</dbReference>
<dbReference type="AlphaFoldDB" id="A0A6D2K8R4"/>
<dbReference type="SUPFAM" id="SSF53137">
    <property type="entry name" value="Translational machinery components"/>
    <property type="match status" value="1"/>
</dbReference>